<keyword evidence="3 6" id="KW-0812">Transmembrane</keyword>
<keyword evidence="10" id="KW-1185">Reference proteome</keyword>
<keyword evidence="4 6" id="KW-1133">Transmembrane helix</keyword>
<organism evidence="9 10">
    <name type="scientific">Imperialibacter roseus</name>
    <dbReference type="NCBI Taxonomy" id="1324217"/>
    <lineage>
        <taxon>Bacteria</taxon>
        <taxon>Pseudomonadati</taxon>
        <taxon>Bacteroidota</taxon>
        <taxon>Cytophagia</taxon>
        <taxon>Cytophagales</taxon>
        <taxon>Flammeovirgaceae</taxon>
        <taxon>Imperialibacter</taxon>
    </lineage>
</organism>
<feature type="transmembrane region" description="Helical" evidence="6">
    <location>
        <begin position="407"/>
        <end position="427"/>
    </location>
</feature>
<feature type="transmembrane region" description="Helical" evidence="6">
    <location>
        <begin position="783"/>
        <end position="807"/>
    </location>
</feature>
<dbReference type="Pfam" id="PF02687">
    <property type="entry name" value="FtsX"/>
    <property type="match status" value="2"/>
</dbReference>
<dbReference type="InterPro" id="IPR025857">
    <property type="entry name" value="MacB_PCD"/>
</dbReference>
<evidence type="ECO:0000256" key="6">
    <source>
        <dbReference type="SAM" id="Phobius"/>
    </source>
</evidence>
<evidence type="ECO:0000256" key="1">
    <source>
        <dbReference type="ARBA" id="ARBA00004651"/>
    </source>
</evidence>
<evidence type="ECO:0000313" key="10">
    <source>
        <dbReference type="Proteomes" id="UP001302349"/>
    </source>
</evidence>
<feature type="domain" description="ABC3 transporter permease C-terminal" evidence="7">
    <location>
        <begin position="742"/>
        <end position="855"/>
    </location>
</feature>
<evidence type="ECO:0000259" key="7">
    <source>
        <dbReference type="Pfam" id="PF02687"/>
    </source>
</evidence>
<feature type="transmembrane region" description="Helical" evidence="6">
    <location>
        <begin position="90"/>
        <end position="113"/>
    </location>
</feature>
<name>A0ABZ0IRJ4_9BACT</name>
<evidence type="ECO:0000313" key="9">
    <source>
        <dbReference type="EMBL" id="WOK07683.1"/>
    </source>
</evidence>
<comment type="subcellular location">
    <subcellularLocation>
        <location evidence="1">Cell membrane</location>
        <topology evidence="1">Multi-pass membrane protein</topology>
    </subcellularLocation>
</comment>
<dbReference type="RefSeq" id="WP_317490347.1">
    <property type="nucleotide sequence ID" value="NZ_CP136051.1"/>
</dbReference>
<keyword evidence="5 6" id="KW-0472">Membrane</keyword>
<feature type="transmembrane region" description="Helical" evidence="6">
    <location>
        <begin position="492"/>
        <end position="513"/>
    </location>
</feature>
<dbReference type="Pfam" id="PF12704">
    <property type="entry name" value="MacB_PCD"/>
    <property type="match status" value="2"/>
</dbReference>
<dbReference type="PANTHER" id="PTHR30572:SF18">
    <property type="entry name" value="ABC-TYPE MACROLIDE FAMILY EXPORT SYSTEM PERMEASE COMPONENT 2"/>
    <property type="match status" value="1"/>
</dbReference>
<gene>
    <name evidence="9" type="ORF">RT717_03475</name>
</gene>
<accession>A0ABZ0IRJ4</accession>
<dbReference type="PANTHER" id="PTHR30572">
    <property type="entry name" value="MEMBRANE COMPONENT OF TRANSPORTER-RELATED"/>
    <property type="match status" value="1"/>
</dbReference>
<dbReference type="EMBL" id="CP136051">
    <property type="protein sequence ID" value="WOK07683.1"/>
    <property type="molecule type" value="Genomic_DNA"/>
</dbReference>
<reference evidence="9 10" key="1">
    <citation type="journal article" date="2023" name="Microbiol. Resour. Announc.">
        <title>Complete Genome Sequence of Imperialibacter roseus strain P4T.</title>
        <authorList>
            <person name="Tizabi D.R."/>
            <person name="Bachvaroff T."/>
            <person name="Hill R.T."/>
        </authorList>
    </citation>
    <scope>NUCLEOTIDE SEQUENCE [LARGE SCALE GENOMIC DNA]</scope>
    <source>
        <strain evidence="9 10">P4T</strain>
    </source>
</reference>
<protein>
    <submittedName>
        <fullName evidence="9">FtsX-like permease family protein</fullName>
    </submittedName>
</protein>
<feature type="domain" description="ABC3 transporter permease C-terminal" evidence="7">
    <location>
        <begin position="357"/>
        <end position="473"/>
    </location>
</feature>
<dbReference type="NCBIfam" id="NF038404">
    <property type="entry name" value="perm_prefix_2"/>
    <property type="match status" value="1"/>
</dbReference>
<feature type="domain" description="MacB-like periplasmic core" evidence="8">
    <location>
        <begin position="92"/>
        <end position="279"/>
    </location>
</feature>
<evidence type="ECO:0000259" key="8">
    <source>
        <dbReference type="Pfam" id="PF12704"/>
    </source>
</evidence>
<dbReference type="Proteomes" id="UP001302349">
    <property type="component" value="Chromosome"/>
</dbReference>
<evidence type="ECO:0000256" key="4">
    <source>
        <dbReference type="ARBA" id="ARBA00022989"/>
    </source>
</evidence>
<feature type="transmembrane region" description="Helical" evidence="6">
    <location>
        <begin position="447"/>
        <end position="471"/>
    </location>
</feature>
<dbReference type="InterPro" id="IPR050250">
    <property type="entry name" value="Macrolide_Exporter_MacB"/>
</dbReference>
<feature type="transmembrane region" description="Helical" evidence="6">
    <location>
        <begin position="827"/>
        <end position="848"/>
    </location>
</feature>
<dbReference type="InterPro" id="IPR047699">
    <property type="entry name" value="Permease_put_prefix"/>
</dbReference>
<evidence type="ECO:0000256" key="5">
    <source>
        <dbReference type="ARBA" id="ARBA00023136"/>
    </source>
</evidence>
<dbReference type="InterPro" id="IPR003838">
    <property type="entry name" value="ABC3_permease_C"/>
</dbReference>
<feature type="domain" description="MacB-like periplasmic core" evidence="8">
    <location>
        <begin position="500"/>
        <end position="706"/>
    </location>
</feature>
<keyword evidence="2" id="KW-1003">Cell membrane</keyword>
<feature type="transmembrane region" description="Helical" evidence="6">
    <location>
        <begin position="349"/>
        <end position="371"/>
    </location>
</feature>
<sequence length="862" mass="95717">MNNTPPRWAVKLLRWYCSARFIDELEGDLCELYDRNLALYGERKANKLFIFGVLGSVRLYRIKKLKGLNTNIMLINHFKVAFRHSLRHRVFTAVNLLSLFFGIASVFYIGLYVKNETSYDQFHEKKDILYRVLRTDPVDPPTAALSSQFGKVLSSEFPGTKVCSMGSDPVKIGDIDPILVEDFYWTDSTFFDLFSFNLIHGDPKTALSDPSGLVLTQSLSQKLFGAENPLNKVVKVKIYDSNEELNMKVTGVVADPPQHSHIQFSGLGSMAVADKMYASLASHWGFSWVRTYALIPDLAHSGIREQTPAIIEKYLGKDMVERLGMDFQPMQEVYLHSKNMGGNELAGDIGNIIIFSTIGFFILLIAVLNYVNLSTARALSRAKEIGLRKTIGAGRADLIAQILVESVFYTLVASTFAIALIIIALPLLNSWMSLQLSASVFGFREVIWSAIGIVAIGALSGFYPAFVLTRYSPVAALSGHSSGKTSSLPRKVLITIQYCITIFLITGSVVVYLQFQYMKTFDLGFDQKQLINVAVNDRGLQQRIDVLKESFKNIPGVDKAATSGEPLPARMQNTWGFYWQGAEPDTERGIDIVGVDKDYFDVVGLHLTEGATFTLPFEADSGRSVVINEKARDFMGKISALSEVVEIGGKNRKIIGVVEDHHYTSLHSTIAPVAYMVYGAGYRVSPDNVLMRVTTGNLPALMEQLETTWKEFSTDPFEMAFVDDAFARTYASEQQFFRVVSAFTAIAIIIALCGVFGLIIFLAESRIKEISIRKVLGASVFQLAYLLSSDFVKLFAVAVLIAGPAVYWFTDNWLSDYPLHIELSVEAVAISAACCLIISIFIVSTQVFRLTAINPARTLKSE</sequence>
<evidence type="ECO:0000256" key="2">
    <source>
        <dbReference type="ARBA" id="ARBA00022475"/>
    </source>
</evidence>
<proteinExistence type="predicted"/>
<feature type="transmembrane region" description="Helical" evidence="6">
    <location>
        <begin position="736"/>
        <end position="762"/>
    </location>
</feature>
<evidence type="ECO:0000256" key="3">
    <source>
        <dbReference type="ARBA" id="ARBA00022692"/>
    </source>
</evidence>